<feature type="transmembrane region" description="Helical" evidence="10">
    <location>
        <begin position="313"/>
        <end position="336"/>
    </location>
</feature>
<dbReference type="Proteomes" id="UP000216024">
    <property type="component" value="Unassembled WGS sequence"/>
</dbReference>
<feature type="domain" description="Protein kinase" evidence="11">
    <location>
        <begin position="10"/>
        <end position="270"/>
    </location>
</feature>
<comment type="catalytic activity">
    <reaction evidence="8">
        <text>L-seryl-[protein] + ATP = O-phospho-L-seryl-[protein] + ADP + H(+)</text>
        <dbReference type="Rhea" id="RHEA:17989"/>
        <dbReference type="Rhea" id="RHEA-COMP:9863"/>
        <dbReference type="Rhea" id="RHEA-COMP:11604"/>
        <dbReference type="ChEBI" id="CHEBI:15378"/>
        <dbReference type="ChEBI" id="CHEBI:29999"/>
        <dbReference type="ChEBI" id="CHEBI:30616"/>
        <dbReference type="ChEBI" id="CHEBI:83421"/>
        <dbReference type="ChEBI" id="CHEBI:456216"/>
        <dbReference type="EC" id="2.7.11.1"/>
    </reaction>
</comment>
<dbReference type="PROSITE" id="PS00108">
    <property type="entry name" value="PROTEIN_KINASE_ST"/>
    <property type="match status" value="1"/>
</dbReference>
<evidence type="ECO:0000256" key="3">
    <source>
        <dbReference type="ARBA" id="ARBA00022679"/>
    </source>
</evidence>
<keyword evidence="10" id="KW-1133">Transmembrane helix</keyword>
<dbReference type="PANTHER" id="PTHR43289:SF34">
    <property type="entry name" value="SERINE_THREONINE-PROTEIN KINASE YBDM-RELATED"/>
    <property type="match status" value="1"/>
</dbReference>
<accession>A0A267MJ99</accession>
<keyword evidence="10" id="KW-0472">Membrane</keyword>
<dbReference type="AlphaFoldDB" id="A0A267MJ99"/>
<proteinExistence type="predicted"/>
<dbReference type="PANTHER" id="PTHR43289">
    <property type="entry name" value="MITOGEN-ACTIVATED PROTEIN KINASE KINASE KINASE 20-RELATED"/>
    <property type="match status" value="1"/>
</dbReference>
<dbReference type="CDD" id="cd06577">
    <property type="entry name" value="PASTA_pknB"/>
    <property type="match status" value="3"/>
</dbReference>
<comment type="caution">
    <text evidence="13">The sequence shown here is derived from an EMBL/GenBank/DDBJ whole genome shotgun (WGS) entry which is preliminary data.</text>
</comment>
<evidence type="ECO:0000256" key="10">
    <source>
        <dbReference type="SAM" id="Phobius"/>
    </source>
</evidence>
<evidence type="ECO:0000256" key="9">
    <source>
        <dbReference type="PROSITE-ProRule" id="PRU10141"/>
    </source>
</evidence>
<keyword evidence="2" id="KW-0723">Serine/threonine-protein kinase</keyword>
<dbReference type="FunFam" id="3.30.200.20:FF:000035">
    <property type="entry name" value="Serine/threonine protein kinase Stk1"/>
    <property type="match status" value="1"/>
</dbReference>
<comment type="catalytic activity">
    <reaction evidence="7">
        <text>L-threonyl-[protein] + ATP = O-phospho-L-threonyl-[protein] + ADP + H(+)</text>
        <dbReference type="Rhea" id="RHEA:46608"/>
        <dbReference type="Rhea" id="RHEA-COMP:11060"/>
        <dbReference type="Rhea" id="RHEA-COMP:11605"/>
        <dbReference type="ChEBI" id="CHEBI:15378"/>
        <dbReference type="ChEBI" id="CHEBI:30013"/>
        <dbReference type="ChEBI" id="CHEBI:30616"/>
        <dbReference type="ChEBI" id="CHEBI:61977"/>
        <dbReference type="ChEBI" id="CHEBI:456216"/>
        <dbReference type="EC" id="2.7.11.1"/>
    </reaction>
</comment>
<evidence type="ECO:0000256" key="8">
    <source>
        <dbReference type="ARBA" id="ARBA00048679"/>
    </source>
</evidence>
<dbReference type="GO" id="GO:0004674">
    <property type="term" value="F:protein serine/threonine kinase activity"/>
    <property type="evidence" value="ECO:0007669"/>
    <property type="project" value="UniProtKB-KW"/>
</dbReference>
<name>A0A267MJ99_9FIRM</name>
<evidence type="ECO:0000256" key="7">
    <source>
        <dbReference type="ARBA" id="ARBA00047899"/>
    </source>
</evidence>
<evidence type="ECO:0000313" key="13">
    <source>
        <dbReference type="EMBL" id="PAB58870.1"/>
    </source>
</evidence>
<keyword evidence="14" id="KW-1185">Reference proteome</keyword>
<dbReference type="RefSeq" id="WP_095134224.1">
    <property type="nucleotide sequence ID" value="NZ_NIBG01000011.1"/>
</dbReference>
<evidence type="ECO:0000256" key="5">
    <source>
        <dbReference type="ARBA" id="ARBA00022777"/>
    </source>
</evidence>
<keyword evidence="5" id="KW-0418">Kinase</keyword>
<evidence type="ECO:0000259" key="12">
    <source>
        <dbReference type="PROSITE" id="PS51178"/>
    </source>
</evidence>
<dbReference type="InterPro" id="IPR005543">
    <property type="entry name" value="PASTA_dom"/>
</dbReference>
<dbReference type="Gene3D" id="1.10.510.10">
    <property type="entry name" value="Transferase(Phosphotransferase) domain 1"/>
    <property type="match status" value="1"/>
</dbReference>
<gene>
    <name evidence="13" type="ORF">CCE28_13340</name>
</gene>
<dbReference type="FunFam" id="1.10.510.10:FF:000021">
    <property type="entry name" value="Serine/threonine protein kinase"/>
    <property type="match status" value="1"/>
</dbReference>
<dbReference type="NCBIfam" id="NF033483">
    <property type="entry name" value="PknB_PASTA_kin"/>
    <property type="match status" value="1"/>
</dbReference>
<dbReference type="CDD" id="cd14014">
    <property type="entry name" value="STKc_PknB_like"/>
    <property type="match status" value="1"/>
</dbReference>
<dbReference type="Gene3D" id="3.30.10.20">
    <property type="match status" value="3"/>
</dbReference>
<sequence length="639" mass="71407">MIGKVLGDRYELIERIGGGGMALVYKAKCNLLNRYVAVKILRPEFESDEEFIKSFRQESQSAASLSHHNIVNIYDVGKENDTDYIVMEYVENKTLKQIIKEEGPLNSNRVIKIGKQIALALEHAHSNHIIHRDIKPHNILVTSNDTAKVTDFGIARAVTSSTITNAGNVIGSVHYFSPEQARGGYISEKSDIYSLGIVLYEMATGTLPFEGEKPLSVALKHINEEVQDPRKVNKSIPKALADIILKATQREQSKRYENAMELYKDLDIALQKPMGNFVDLLDKGDSPTVVIPAIDEEQIISKSKKNKKENNRVIIWSAILLAFVSALMVTVGGIYLKDILFVKEVNVPGVVGLSEDDAKKELLKLGLKAEAATTRFSNEYEKGYVIEQDPKEGIKRKEGYPVNLILSKGKELVEAPNLINKNIESIDITLENAKLKEGKVKYEYSSMPVGIIVDQEPRGGQMVEIDSQINLVVSQGIQTKTILMPTLVGKPLKEVKKTIEASGLILGKVEYKESEEEKDIVIWQNLKGGTEVEENQVVNLSVSEGSSIRQPSEEDEFQMKSISFRLYYDQANNENFRLKIVKIQNGIPIVVHDKMHNKSMSGKEKIAIEGRGKASIDIYFDDVLIADKQIDFETGNIDD</sequence>
<dbReference type="Pfam" id="PF03793">
    <property type="entry name" value="PASTA"/>
    <property type="match status" value="3"/>
</dbReference>
<evidence type="ECO:0000259" key="11">
    <source>
        <dbReference type="PROSITE" id="PS50011"/>
    </source>
</evidence>
<evidence type="ECO:0000256" key="6">
    <source>
        <dbReference type="ARBA" id="ARBA00022840"/>
    </source>
</evidence>
<dbReference type="SMART" id="SM00220">
    <property type="entry name" value="S_TKc"/>
    <property type="match status" value="1"/>
</dbReference>
<feature type="domain" description="PASTA" evidence="12">
    <location>
        <begin position="409"/>
        <end position="475"/>
    </location>
</feature>
<reference evidence="13 14" key="1">
    <citation type="submission" date="2017-06" db="EMBL/GenBank/DDBJ databases">
        <title>Draft genome sequence of anaerobic fermentative bacterium Anaeromicrobium sediminis DY2726D isolated from West Pacific Ocean sediments.</title>
        <authorList>
            <person name="Zeng X."/>
        </authorList>
    </citation>
    <scope>NUCLEOTIDE SEQUENCE [LARGE SCALE GENOMIC DNA]</scope>
    <source>
        <strain evidence="13 14">DY2726D</strain>
    </source>
</reference>
<keyword evidence="6 9" id="KW-0067">ATP-binding</keyword>
<dbReference type="EMBL" id="NIBG01000011">
    <property type="protein sequence ID" value="PAB58870.1"/>
    <property type="molecule type" value="Genomic_DNA"/>
</dbReference>
<dbReference type="SUPFAM" id="SSF56112">
    <property type="entry name" value="Protein kinase-like (PK-like)"/>
    <property type="match status" value="1"/>
</dbReference>
<protein>
    <recommendedName>
        <fullName evidence="1">non-specific serine/threonine protein kinase</fullName>
        <ecNumber evidence="1">2.7.11.1</ecNumber>
    </recommendedName>
</protein>
<dbReference type="GO" id="GO:0005524">
    <property type="term" value="F:ATP binding"/>
    <property type="evidence" value="ECO:0007669"/>
    <property type="project" value="UniProtKB-UniRule"/>
</dbReference>
<feature type="binding site" evidence="9">
    <location>
        <position position="39"/>
    </location>
    <ligand>
        <name>ATP</name>
        <dbReference type="ChEBI" id="CHEBI:30616"/>
    </ligand>
</feature>
<dbReference type="Pfam" id="PF00069">
    <property type="entry name" value="Pkinase"/>
    <property type="match status" value="1"/>
</dbReference>
<keyword evidence="3" id="KW-0808">Transferase</keyword>
<dbReference type="PROSITE" id="PS50011">
    <property type="entry name" value="PROTEIN_KINASE_DOM"/>
    <property type="match status" value="1"/>
</dbReference>
<dbReference type="InterPro" id="IPR000719">
    <property type="entry name" value="Prot_kinase_dom"/>
</dbReference>
<dbReference type="SMART" id="SM00740">
    <property type="entry name" value="PASTA"/>
    <property type="match status" value="3"/>
</dbReference>
<dbReference type="InterPro" id="IPR008271">
    <property type="entry name" value="Ser/Thr_kinase_AS"/>
</dbReference>
<keyword evidence="4 9" id="KW-0547">Nucleotide-binding</keyword>
<organism evidence="13 14">
    <name type="scientific">Anaeromicrobium sediminis</name>
    <dbReference type="NCBI Taxonomy" id="1478221"/>
    <lineage>
        <taxon>Bacteria</taxon>
        <taxon>Bacillati</taxon>
        <taxon>Bacillota</taxon>
        <taxon>Clostridia</taxon>
        <taxon>Peptostreptococcales</taxon>
        <taxon>Thermotaleaceae</taxon>
        <taxon>Anaeromicrobium</taxon>
    </lineage>
</organism>
<evidence type="ECO:0000256" key="1">
    <source>
        <dbReference type="ARBA" id="ARBA00012513"/>
    </source>
</evidence>
<dbReference type="EC" id="2.7.11.1" evidence="1"/>
<feature type="domain" description="PASTA" evidence="12">
    <location>
        <begin position="478"/>
        <end position="544"/>
    </location>
</feature>
<dbReference type="Gene3D" id="3.30.200.20">
    <property type="entry name" value="Phosphorylase Kinase, domain 1"/>
    <property type="match status" value="1"/>
</dbReference>
<feature type="domain" description="PASTA" evidence="12">
    <location>
        <begin position="343"/>
        <end position="408"/>
    </location>
</feature>
<dbReference type="PROSITE" id="PS00107">
    <property type="entry name" value="PROTEIN_KINASE_ATP"/>
    <property type="match status" value="1"/>
</dbReference>
<dbReference type="PROSITE" id="PS51178">
    <property type="entry name" value="PASTA"/>
    <property type="match status" value="3"/>
</dbReference>
<dbReference type="OrthoDB" id="9788659at2"/>
<keyword evidence="10" id="KW-0812">Transmembrane</keyword>
<dbReference type="InterPro" id="IPR011009">
    <property type="entry name" value="Kinase-like_dom_sf"/>
</dbReference>
<evidence type="ECO:0000256" key="2">
    <source>
        <dbReference type="ARBA" id="ARBA00022527"/>
    </source>
</evidence>
<evidence type="ECO:0000256" key="4">
    <source>
        <dbReference type="ARBA" id="ARBA00022741"/>
    </source>
</evidence>
<dbReference type="InterPro" id="IPR017441">
    <property type="entry name" value="Protein_kinase_ATP_BS"/>
</dbReference>
<evidence type="ECO:0000313" key="14">
    <source>
        <dbReference type="Proteomes" id="UP000216024"/>
    </source>
</evidence>